<dbReference type="RefSeq" id="WP_255901897.1">
    <property type="nucleotide sequence ID" value="NZ_JAFMZO010000002.1"/>
</dbReference>
<accession>A0ABW4ZRI2</accession>
<dbReference type="EMBL" id="JBHUHZ010000004">
    <property type="protein sequence ID" value="MFD2164459.1"/>
    <property type="molecule type" value="Genomic_DNA"/>
</dbReference>
<reference evidence="2" key="1">
    <citation type="journal article" date="2019" name="Int. J. Syst. Evol. Microbiol.">
        <title>The Global Catalogue of Microorganisms (GCM) 10K type strain sequencing project: providing services to taxonomists for standard genome sequencing and annotation.</title>
        <authorList>
            <consortium name="The Broad Institute Genomics Platform"/>
            <consortium name="The Broad Institute Genome Sequencing Center for Infectious Disease"/>
            <person name="Wu L."/>
            <person name="Ma J."/>
        </authorList>
    </citation>
    <scope>NUCLEOTIDE SEQUENCE [LARGE SCALE GENOMIC DNA]</scope>
    <source>
        <strain evidence="2">KCTC 42217</strain>
    </source>
</reference>
<keyword evidence="2" id="KW-1185">Reference proteome</keyword>
<comment type="caution">
    <text evidence="1">The sequence shown here is derived from an EMBL/GenBank/DDBJ whole genome shotgun (WGS) entry which is preliminary data.</text>
</comment>
<evidence type="ECO:0000313" key="2">
    <source>
        <dbReference type="Proteomes" id="UP001597387"/>
    </source>
</evidence>
<organism evidence="1 2">
    <name type="scientific">Paradesertivirga mongoliensis</name>
    <dbReference type="NCBI Taxonomy" id="2100740"/>
    <lineage>
        <taxon>Bacteria</taxon>
        <taxon>Pseudomonadati</taxon>
        <taxon>Bacteroidota</taxon>
        <taxon>Sphingobacteriia</taxon>
        <taxon>Sphingobacteriales</taxon>
        <taxon>Sphingobacteriaceae</taxon>
        <taxon>Paradesertivirga</taxon>
    </lineage>
</organism>
<evidence type="ECO:0000313" key="1">
    <source>
        <dbReference type="EMBL" id="MFD2164459.1"/>
    </source>
</evidence>
<dbReference type="Proteomes" id="UP001597387">
    <property type="component" value="Unassembled WGS sequence"/>
</dbReference>
<sequence length="87" mass="9839">MKLNEDLLKILGKTYANSTLINSSYKGKDIVFKTDEEGNPILLFIGKKTESGGIKGERYARTLKRDKEGNVFKDHWELKGKANSPNH</sequence>
<name>A0ABW4ZRI2_9SPHI</name>
<proteinExistence type="predicted"/>
<protein>
    <submittedName>
        <fullName evidence="1">Uncharacterized protein</fullName>
    </submittedName>
</protein>
<gene>
    <name evidence="1" type="ORF">ACFSJU_18790</name>
</gene>